<keyword evidence="3" id="KW-0449">Lipoprotein</keyword>
<name>A0ABS9QFJ9_9HYPH</name>
<reference evidence="3 4" key="1">
    <citation type="submission" date="2022-02" db="EMBL/GenBank/DDBJ databases">
        <title>Draft genome sequence of Mezorhizobium retamae strain IRAMC:0171 isolated from Retama raetam nodules.</title>
        <authorList>
            <person name="Bengaied R."/>
            <person name="Sbissi I."/>
            <person name="Huber K."/>
            <person name="Ghodbane F."/>
            <person name="Nouioui I."/>
            <person name="Tarhouni M."/>
            <person name="Gtari M."/>
        </authorList>
    </citation>
    <scope>NUCLEOTIDE SEQUENCE [LARGE SCALE GENOMIC DNA]</scope>
    <source>
        <strain evidence="3 4">IRAMC:0171</strain>
    </source>
</reference>
<sequence length="251" mass="27418">MNLNRRHMIGLVAAAFALPAMQAEARAMTLSGTVTYRERMMLPPNSTVEVSLVDVSLADAPSKTIARHVIRRARASPIRYRLAFDSSQIRKGRTYALQARITQGKQLLFINTTRHTVFDGGPNNTEIRVERVAGEPSTELGIAGEWLAEDINGRGVIDNLQTTLKIDANGSVSGKGGCNGYGGSAKITGNRIRFGSLMSTQMACAPAIMDQESKFHAALGEARSWRIDQRRRKLTLLDRRGRAVAVLARIG</sequence>
<gene>
    <name evidence="3" type="ORF">L4923_14405</name>
</gene>
<proteinExistence type="predicted"/>
<dbReference type="RefSeq" id="WP_239366175.1">
    <property type="nucleotide sequence ID" value="NZ_JAKREW010000012.1"/>
</dbReference>
<comment type="caution">
    <text evidence="3">The sequence shown here is derived from an EMBL/GenBank/DDBJ whole genome shotgun (WGS) entry which is preliminary data.</text>
</comment>
<dbReference type="PROSITE" id="PS51318">
    <property type="entry name" value="TAT"/>
    <property type="match status" value="1"/>
</dbReference>
<dbReference type="InterPro" id="IPR039366">
    <property type="entry name" value="Pilotin"/>
</dbReference>
<protein>
    <submittedName>
        <fullName evidence="3">YbaY family lipoprotein</fullName>
    </submittedName>
</protein>
<feature type="chain" id="PRO_5045445516" evidence="1">
    <location>
        <begin position="23"/>
        <end position="251"/>
    </location>
</feature>
<dbReference type="Proteomes" id="UP001201701">
    <property type="component" value="Unassembled WGS sequence"/>
</dbReference>
<evidence type="ECO:0000313" key="4">
    <source>
        <dbReference type="Proteomes" id="UP001201701"/>
    </source>
</evidence>
<evidence type="ECO:0000259" key="2">
    <source>
        <dbReference type="Pfam" id="PF03724"/>
    </source>
</evidence>
<accession>A0ABS9QFJ9</accession>
<dbReference type="PANTHER" id="PTHR38013">
    <property type="entry name" value="GLYCOPROTEIN/POLYSACCHARIDE METABOLISM"/>
    <property type="match status" value="1"/>
</dbReference>
<keyword evidence="4" id="KW-1185">Reference proteome</keyword>
<evidence type="ECO:0000256" key="1">
    <source>
        <dbReference type="SAM" id="SignalP"/>
    </source>
</evidence>
<organism evidence="3 4">
    <name type="scientific">Mesorhizobium retamae</name>
    <dbReference type="NCBI Taxonomy" id="2912854"/>
    <lineage>
        <taxon>Bacteria</taxon>
        <taxon>Pseudomonadati</taxon>
        <taxon>Pseudomonadota</taxon>
        <taxon>Alphaproteobacteria</taxon>
        <taxon>Hyphomicrobiales</taxon>
        <taxon>Phyllobacteriaceae</taxon>
        <taxon>Mesorhizobium</taxon>
    </lineage>
</organism>
<dbReference type="Pfam" id="PF09619">
    <property type="entry name" value="YscW"/>
    <property type="match status" value="1"/>
</dbReference>
<dbReference type="InterPro" id="IPR038670">
    <property type="entry name" value="HslJ-like_sf"/>
</dbReference>
<keyword evidence="1" id="KW-0732">Signal</keyword>
<dbReference type="InterPro" id="IPR053196">
    <property type="entry name" value="Lipoprotein_YbaY-like"/>
</dbReference>
<dbReference type="Pfam" id="PF03724">
    <property type="entry name" value="META"/>
    <property type="match status" value="1"/>
</dbReference>
<dbReference type="InterPro" id="IPR005184">
    <property type="entry name" value="DUF306_Meta_HslJ"/>
</dbReference>
<dbReference type="Gene3D" id="2.40.128.270">
    <property type="match status" value="1"/>
</dbReference>
<feature type="signal peptide" evidence="1">
    <location>
        <begin position="1"/>
        <end position="22"/>
    </location>
</feature>
<dbReference type="InterPro" id="IPR006311">
    <property type="entry name" value="TAT_signal"/>
</dbReference>
<dbReference type="PANTHER" id="PTHR38013:SF1">
    <property type="entry name" value="GLYCOPROTEIN_POLYSACCHARIDE METABOLISM"/>
    <property type="match status" value="1"/>
</dbReference>
<dbReference type="EMBL" id="JAKREW010000012">
    <property type="protein sequence ID" value="MCG7506214.1"/>
    <property type="molecule type" value="Genomic_DNA"/>
</dbReference>
<evidence type="ECO:0000313" key="3">
    <source>
        <dbReference type="EMBL" id="MCG7506214.1"/>
    </source>
</evidence>
<feature type="domain" description="DUF306" evidence="2">
    <location>
        <begin position="144"/>
        <end position="246"/>
    </location>
</feature>